<dbReference type="Gene3D" id="1.10.510.10">
    <property type="entry name" value="Transferase(Phosphotransferase) domain 1"/>
    <property type="match status" value="1"/>
</dbReference>
<evidence type="ECO:0000256" key="17">
    <source>
        <dbReference type="PROSITE-ProRule" id="PRU10141"/>
    </source>
</evidence>
<keyword evidence="8" id="KW-0418">Kinase</keyword>
<keyword evidence="21" id="KW-1185">Reference proteome</keyword>
<comment type="similarity">
    <text evidence="2">Belongs to the protein kinase superfamily. NEK Ser/Thr protein kinase family. NIMA subfamily.</text>
</comment>
<evidence type="ECO:0000256" key="16">
    <source>
        <dbReference type="ARBA" id="ARBA00075649"/>
    </source>
</evidence>
<dbReference type="PANTHER" id="PTHR43671">
    <property type="entry name" value="SERINE/THREONINE-PROTEIN KINASE NEK"/>
    <property type="match status" value="1"/>
</dbReference>
<dbReference type="Gene3D" id="3.30.200.20">
    <property type="entry name" value="Phosphorylase Kinase, domain 1"/>
    <property type="match status" value="1"/>
</dbReference>
<dbReference type="FunFam" id="1.25.10.10:FF:000612">
    <property type="entry name" value="Serine/threonine-protein kinase Nek10"/>
    <property type="match status" value="1"/>
</dbReference>
<evidence type="ECO:0000256" key="5">
    <source>
        <dbReference type="ARBA" id="ARBA00022679"/>
    </source>
</evidence>
<feature type="binding site" evidence="17">
    <location>
        <position position="548"/>
    </location>
    <ligand>
        <name>ATP</name>
        <dbReference type="ChEBI" id="CHEBI:30616"/>
    </ligand>
</feature>
<dbReference type="PROSITE" id="PS50011">
    <property type="entry name" value="PROTEIN_KINASE_DOM"/>
    <property type="match status" value="1"/>
</dbReference>
<evidence type="ECO:0000256" key="2">
    <source>
        <dbReference type="ARBA" id="ARBA00010886"/>
    </source>
</evidence>
<dbReference type="FunFam" id="1.10.510.10:FF:001213">
    <property type="entry name" value="serine/threonine-protein kinase Nek10"/>
    <property type="match status" value="1"/>
</dbReference>
<comment type="subunit">
    <text evidence="14">Interacts with RAF1 and MAP2K1; the interaction is direct with RAF1 and required for ERK1/2-signaling pathway activation in response to UV irradiation.</text>
</comment>
<dbReference type="InterPro" id="IPR050660">
    <property type="entry name" value="NEK_Ser/Thr_kinase"/>
</dbReference>
<evidence type="ECO:0000256" key="18">
    <source>
        <dbReference type="SAM" id="MobiDB-lite"/>
    </source>
</evidence>
<dbReference type="Gene3D" id="1.25.10.10">
    <property type="entry name" value="Leucine-rich Repeat Variant"/>
    <property type="match status" value="1"/>
</dbReference>
<dbReference type="EC" id="2.7.11.1" evidence="3"/>
<dbReference type="InterPro" id="IPR008266">
    <property type="entry name" value="Tyr_kinase_AS"/>
</dbReference>
<evidence type="ECO:0000256" key="7">
    <source>
        <dbReference type="ARBA" id="ARBA00022741"/>
    </source>
</evidence>
<dbReference type="SUPFAM" id="SSF48371">
    <property type="entry name" value="ARM repeat"/>
    <property type="match status" value="1"/>
</dbReference>
<evidence type="ECO:0000256" key="9">
    <source>
        <dbReference type="ARBA" id="ARBA00022840"/>
    </source>
</evidence>
<keyword evidence="9 17" id="KW-0067">ATP-binding</keyword>
<evidence type="ECO:0000313" key="20">
    <source>
        <dbReference type="Ensembl" id="ENSBTAP00000087669.1"/>
    </source>
</evidence>
<dbReference type="PANTHER" id="PTHR43671:SF92">
    <property type="entry name" value="SERINE_THREONINE-PROTEIN KINASE NEK10"/>
    <property type="match status" value="1"/>
</dbReference>
<keyword evidence="7 17" id="KW-0547">Nucleotide-binding</keyword>
<keyword evidence="6" id="KW-0479">Metal-binding</keyword>
<sequence length="1115" mass="126829">MPDQDKKVKATEKSTDKKQQGVSIRDYSDLKRLLCLLNVQSSKQQLPAINFDSVQNSIMKSEPAVRTGGHRARGRWHESTEAVELENFSINYKNERNFSKHPQHKLFQEIFTALVKNRLICREWVDRAPSLHFLRVLICLRLLMRDPCYQEILHSLGGIENLAQYMEIVAHGYLGYGEAQHSVDKLVNMTYIFQKLAAVRDQREWVTTSGAHKTLVNLLSARDTNVLLGALLALASLAESPECREKISELNIVENLLMILHEYDLLSKRLTAELLRLLCAERQVREQVKLYEGVPVLLSLLHSDHLKLLWSVVWILVQICEDPETSVEIRIWGGIKQLLHILRGDRNFVSDRSSIGSLSSANAAGRIQQLHLSEDLSPREIQENTFSLQAACCAALTELVLDDSNAHQVVQENGIYTIAKLILPNKQKNAAKTNLLQCYAFRALRFLFSMERNRPLFKRLFPTDLFETFIDIGHYVRDISAYEELVSKLNLLVEDELKQIAENVESINQNKAPSKYIGNYAIDHLGSGAFGCVYKVRKRSGQNLLAMKEVNLHNPAFGKDKKDRDSSVRNIVSELTIIKEQLYHPNVVRYYKTFLENDRLYIVMELIEGAPLGEHFSSLKEKRHHFAEERLWKIFIQLCLALRYLHKEKRIIHRDLTPNNIMLGDKDRVTVTDFGLAKQKQESSRLTSVVGTILYSCPEVLKSEPYGEKADVWAAGCILYQMATLDPPFYSTNMLSLATKIVEAVYEPVPEGIYSEKVITTISRCLTPDAETRPDIVEVSSMISDIMMKYVDNLSTSQLALEKKLERERRRTQRYFMEANRNAIICQQEPTLLSQETFEKASLSSSSSGAGSLKSELSEITDLPAEGFQAPCVKDEDRTCDGLLSDDNFNLENIEKDLYSELDDELDVSDNFSSSGSSPLKESTFSTLKRSFSASGGERQSQTRDFTGGIGSRLRPASAGIAVSQRKVRQISDPIQQILIQLHKVIYITQLPPALHHNLKRRIIERFKKSLFSQQSNPCNLKSEIKKLSQGSPEPIEPNFFTADYHLLHHSLGGKSLSSNDPTGLPSSFDLEEGITYEQMQTVIEEVLEESGYYNFTSNRYHSYPWGTKNYPTKR</sequence>
<dbReference type="Pfam" id="PF00069">
    <property type="entry name" value="Pkinase"/>
    <property type="match status" value="1"/>
</dbReference>
<dbReference type="AlphaFoldDB" id="A0AAA9SUM0"/>
<evidence type="ECO:0000313" key="21">
    <source>
        <dbReference type="Proteomes" id="UP000009136"/>
    </source>
</evidence>
<dbReference type="InterPro" id="IPR011989">
    <property type="entry name" value="ARM-like"/>
</dbReference>
<dbReference type="InterPro" id="IPR011009">
    <property type="entry name" value="Kinase-like_dom_sf"/>
</dbReference>
<dbReference type="InterPro" id="IPR016024">
    <property type="entry name" value="ARM-type_fold"/>
</dbReference>
<reference evidence="20" key="2">
    <citation type="submission" date="2025-08" db="UniProtKB">
        <authorList>
            <consortium name="Ensembl"/>
        </authorList>
    </citation>
    <scope>IDENTIFICATION</scope>
    <source>
        <strain evidence="20">Hereford</strain>
    </source>
</reference>
<evidence type="ECO:0000256" key="4">
    <source>
        <dbReference type="ARBA" id="ARBA00022527"/>
    </source>
</evidence>
<dbReference type="CDD" id="cd08528">
    <property type="entry name" value="STKc_Nek10"/>
    <property type="match status" value="1"/>
</dbReference>
<evidence type="ECO:0000256" key="12">
    <source>
        <dbReference type="ARBA" id="ARBA00047899"/>
    </source>
</evidence>
<gene>
    <name evidence="20" type="primary">NEK10</name>
</gene>
<dbReference type="SUPFAM" id="SSF56112">
    <property type="entry name" value="Protein kinase-like (PK-like)"/>
    <property type="match status" value="1"/>
</dbReference>
<feature type="region of interest" description="Disordered" evidence="18">
    <location>
        <begin position="931"/>
        <end position="952"/>
    </location>
</feature>
<dbReference type="PROSITE" id="PS00109">
    <property type="entry name" value="PROTEIN_KINASE_TYR"/>
    <property type="match status" value="1"/>
</dbReference>
<evidence type="ECO:0000259" key="19">
    <source>
        <dbReference type="PROSITE" id="PS50011"/>
    </source>
</evidence>
<reference evidence="20" key="1">
    <citation type="submission" date="2018-03" db="EMBL/GenBank/DDBJ databases">
        <title>ARS-UCD1.2.</title>
        <authorList>
            <person name="Rosen B.D."/>
            <person name="Bickhart D.M."/>
            <person name="Koren S."/>
            <person name="Schnabel R.D."/>
            <person name="Hall R."/>
            <person name="Zimin A."/>
            <person name="Dreischer C."/>
            <person name="Schultheiss S."/>
            <person name="Schroeder S.G."/>
            <person name="Elsik C.G."/>
            <person name="Couldrey C."/>
            <person name="Liu G.E."/>
            <person name="Van Tassell C.P."/>
            <person name="Phillippy A.M."/>
            <person name="Smith T.P.L."/>
            <person name="Medrano J.F."/>
        </authorList>
    </citation>
    <scope>NUCLEOTIDE SEQUENCE [LARGE SCALE GENOMIC DNA]</scope>
    <source>
        <strain evidence="20">Hereford</strain>
    </source>
</reference>
<evidence type="ECO:0000256" key="11">
    <source>
        <dbReference type="ARBA" id="ARBA00023054"/>
    </source>
</evidence>
<comment type="catalytic activity">
    <reaction evidence="13">
        <text>L-seryl-[protein] + ATP = O-phospho-L-seryl-[protein] + ADP + H(+)</text>
        <dbReference type="Rhea" id="RHEA:17989"/>
        <dbReference type="Rhea" id="RHEA-COMP:9863"/>
        <dbReference type="Rhea" id="RHEA-COMP:11604"/>
        <dbReference type="ChEBI" id="CHEBI:15378"/>
        <dbReference type="ChEBI" id="CHEBI:29999"/>
        <dbReference type="ChEBI" id="CHEBI:30616"/>
        <dbReference type="ChEBI" id="CHEBI:83421"/>
        <dbReference type="ChEBI" id="CHEBI:456216"/>
        <dbReference type="EC" id="2.7.11.1"/>
    </reaction>
</comment>
<comment type="catalytic activity">
    <reaction evidence="12">
        <text>L-threonyl-[protein] + ATP = O-phospho-L-threonyl-[protein] + ADP + H(+)</text>
        <dbReference type="Rhea" id="RHEA:46608"/>
        <dbReference type="Rhea" id="RHEA-COMP:11060"/>
        <dbReference type="Rhea" id="RHEA-COMP:11605"/>
        <dbReference type="ChEBI" id="CHEBI:15378"/>
        <dbReference type="ChEBI" id="CHEBI:30013"/>
        <dbReference type="ChEBI" id="CHEBI:30616"/>
        <dbReference type="ChEBI" id="CHEBI:61977"/>
        <dbReference type="ChEBI" id="CHEBI:456216"/>
        <dbReference type="EC" id="2.7.11.1"/>
    </reaction>
</comment>
<reference evidence="20" key="3">
    <citation type="submission" date="2025-09" db="UniProtKB">
        <authorList>
            <consortium name="Ensembl"/>
        </authorList>
    </citation>
    <scope>IDENTIFICATION</scope>
    <source>
        <strain evidence="20">Hereford</strain>
    </source>
</reference>
<dbReference type="GeneTree" id="ENSGT00940000161037"/>
<keyword evidence="11" id="KW-0175">Coiled coil</keyword>
<name>A0AAA9SUM0_BOVIN</name>
<keyword evidence="5" id="KW-0808">Transferase</keyword>
<dbReference type="InterPro" id="IPR042666">
    <property type="entry name" value="Nek10_STKc"/>
</dbReference>
<dbReference type="FunFam" id="3.30.200.20:FF:000339">
    <property type="entry name" value="serine/threonine-protein kinase Nek10"/>
    <property type="match status" value="1"/>
</dbReference>
<proteinExistence type="inferred from homology"/>
<evidence type="ECO:0000256" key="13">
    <source>
        <dbReference type="ARBA" id="ARBA00048679"/>
    </source>
</evidence>
<organism evidence="20 21">
    <name type="scientific">Bos taurus</name>
    <name type="common">Bovine</name>
    <dbReference type="NCBI Taxonomy" id="9913"/>
    <lineage>
        <taxon>Eukaryota</taxon>
        <taxon>Metazoa</taxon>
        <taxon>Chordata</taxon>
        <taxon>Craniata</taxon>
        <taxon>Vertebrata</taxon>
        <taxon>Euteleostomi</taxon>
        <taxon>Mammalia</taxon>
        <taxon>Eutheria</taxon>
        <taxon>Laurasiatheria</taxon>
        <taxon>Artiodactyla</taxon>
        <taxon>Ruminantia</taxon>
        <taxon>Pecora</taxon>
        <taxon>Bovidae</taxon>
        <taxon>Bovinae</taxon>
        <taxon>Bos</taxon>
    </lineage>
</organism>
<evidence type="ECO:0000256" key="14">
    <source>
        <dbReference type="ARBA" id="ARBA00062001"/>
    </source>
</evidence>
<comment type="cofactor">
    <cofactor evidence="1">
        <name>Mg(2+)</name>
        <dbReference type="ChEBI" id="CHEBI:18420"/>
    </cofactor>
</comment>
<dbReference type="GO" id="GO:0046872">
    <property type="term" value="F:metal ion binding"/>
    <property type="evidence" value="ECO:0007669"/>
    <property type="project" value="UniProtKB-KW"/>
</dbReference>
<keyword evidence="10" id="KW-0460">Magnesium</keyword>
<protein>
    <recommendedName>
        <fullName evidence="15">Serine/threonine-protein kinase Nek10</fullName>
        <ecNumber evidence="3">2.7.11.1</ecNumber>
    </recommendedName>
    <alternativeName>
        <fullName evidence="16">Never in mitosis A-related kinase 10</fullName>
    </alternativeName>
</protein>
<evidence type="ECO:0000256" key="8">
    <source>
        <dbReference type="ARBA" id="ARBA00022777"/>
    </source>
</evidence>
<dbReference type="InterPro" id="IPR017441">
    <property type="entry name" value="Protein_kinase_ATP_BS"/>
</dbReference>
<dbReference type="GO" id="GO:0004674">
    <property type="term" value="F:protein serine/threonine kinase activity"/>
    <property type="evidence" value="ECO:0007669"/>
    <property type="project" value="UniProtKB-KW"/>
</dbReference>
<feature type="compositionally biased region" description="Basic and acidic residues" evidence="18">
    <location>
        <begin position="1"/>
        <end position="19"/>
    </location>
</feature>
<dbReference type="GO" id="GO:0005524">
    <property type="term" value="F:ATP binding"/>
    <property type="evidence" value="ECO:0007669"/>
    <property type="project" value="UniProtKB-UniRule"/>
</dbReference>
<dbReference type="Proteomes" id="UP000009136">
    <property type="component" value="Chromosome 22"/>
</dbReference>
<evidence type="ECO:0000256" key="1">
    <source>
        <dbReference type="ARBA" id="ARBA00001946"/>
    </source>
</evidence>
<dbReference type="Ensembl" id="ENSBTAT00000095969.1">
    <property type="protein sequence ID" value="ENSBTAP00000087669.1"/>
    <property type="gene ID" value="ENSBTAG00000000220.7"/>
</dbReference>
<accession>A0AAA9SUM0</accession>
<dbReference type="PROSITE" id="PS00107">
    <property type="entry name" value="PROTEIN_KINASE_ATP"/>
    <property type="match status" value="1"/>
</dbReference>
<feature type="region of interest" description="Disordered" evidence="18">
    <location>
        <begin position="1"/>
        <end position="21"/>
    </location>
</feature>
<evidence type="ECO:0000256" key="15">
    <source>
        <dbReference type="ARBA" id="ARBA00073379"/>
    </source>
</evidence>
<dbReference type="InterPro" id="IPR000719">
    <property type="entry name" value="Prot_kinase_dom"/>
</dbReference>
<evidence type="ECO:0000256" key="6">
    <source>
        <dbReference type="ARBA" id="ARBA00022723"/>
    </source>
</evidence>
<feature type="compositionally biased region" description="Polar residues" evidence="18">
    <location>
        <begin position="931"/>
        <end position="945"/>
    </location>
</feature>
<feature type="domain" description="Protein kinase" evidence="19">
    <location>
        <begin position="519"/>
        <end position="791"/>
    </location>
</feature>
<evidence type="ECO:0000256" key="10">
    <source>
        <dbReference type="ARBA" id="ARBA00022842"/>
    </source>
</evidence>
<evidence type="ECO:0000256" key="3">
    <source>
        <dbReference type="ARBA" id="ARBA00012513"/>
    </source>
</evidence>
<keyword evidence="4" id="KW-0723">Serine/threonine-protein kinase</keyword>